<evidence type="ECO:0000256" key="1">
    <source>
        <dbReference type="ARBA" id="ARBA00023002"/>
    </source>
</evidence>
<dbReference type="Pfam" id="PF01232">
    <property type="entry name" value="Mannitol_dh"/>
    <property type="match status" value="1"/>
</dbReference>
<dbReference type="InterPro" id="IPR023027">
    <property type="entry name" value="Mannitol_DH_CS"/>
</dbReference>
<evidence type="ECO:0000259" key="4">
    <source>
        <dbReference type="Pfam" id="PF08125"/>
    </source>
</evidence>
<reference evidence="5 6" key="1">
    <citation type="submission" date="2018-02" db="EMBL/GenBank/DDBJ databases">
        <title>Genome sequences of Apibacter spp., gut symbionts of Asian honey bees.</title>
        <authorList>
            <person name="Kwong W.K."/>
            <person name="Steele M.I."/>
            <person name="Moran N.A."/>
        </authorList>
    </citation>
    <scope>NUCLEOTIDE SEQUENCE [LARGE SCALE GENOMIC DNA]</scope>
    <source>
        <strain evidence="6">wkB301</strain>
    </source>
</reference>
<dbReference type="InterPro" id="IPR013131">
    <property type="entry name" value="Mannitol_DH_N"/>
</dbReference>
<dbReference type="InterPro" id="IPR036291">
    <property type="entry name" value="NAD(P)-bd_dom_sf"/>
</dbReference>
<name>A0A2S8AGA3_9FLAO</name>
<dbReference type="PANTHER" id="PTHR43362:SF1">
    <property type="entry name" value="MANNITOL DEHYDROGENASE 2-RELATED"/>
    <property type="match status" value="1"/>
</dbReference>
<proteinExistence type="predicted"/>
<keyword evidence="6" id="KW-1185">Reference proteome</keyword>
<protein>
    <submittedName>
        <fullName evidence="5">Mannitol dehydrogenase family protein</fullName>
    </submittedName>
</protein>
<dbReference type="GO" id="GO:0016616">
    <property type="term" value="F:oxidoreductase activity, acting on the CH-OH group of donors, NAD or NADP as acceptor"/>
    <property type="evidence" value="ECO:0007669"/>
    <property type="project" value="TreeGrafter"/>
</dbReference>
<dbReference type="SUPFAM" id="SSF51735">
    <property type="entry name" value="NAD(P)-binding Rossmann-fold domains"/>
    <property type="match status" value="1"/>
</dbReference>
<dbReference type="InterPro" id="IPR000669">
    <property type="entry name" value="Mannitol_DH"/>
</dbReference>
<sequence>MEEIKAKGIFSLKNKDIHPFNYDRSKIKAGIVHIGIGNFHRAHEEFYTNHLLTFSDQQNWGICGISLLPSDESLYKALKGQDNLYTLTVCGRNGKNETFEIGSLIDCLWAFEDSNKIINKIADKDIKIITLTITEGGYNIDKVNGEFILTSPMIQNDLEINNKPKTVFGYVAAGLKKREYLGNGPITILSCDNLQHNGKICSKAFLSFIKAQDTELYKWVEKNVTFPTSMVDRITPAVSSSDKDRLNKQNNVNDAAPVFCEDFIQWVIEDNFAAGRPLWEKVGVEMTNDVSAYENMKLSLLNASHSLLSYPAFLMGYRQVDEAMNDKLFIHLLEDFMNKDITPYVPAPGDIDLEAYKKTLIERFSNKSVSDQLSRLCSDGASKIPVYIMPNLIKMIRDNADLTRLTFFVAAYRHYLKYKKDNKGNSFTINEPWLTEDDEKLIASNDATQFLKLSPFSSTDLISSSKFTQQYLQRVNEIKEQGIENVLKKI</sequence>
<dbReference type="PROSITE" id="PS00974">
    <property type="entry name" value="MANNITOL_DHGENASE"/>
    <property type="match status" value="1"/>
</dbReference>
<keyword evidence="2" id="KW-0520">NAD</keyword>
<dbReference type="Gene3D" id="1.10.1040.10">
    <property type="entry name" value="N-(1-d-carboxylethyl)-l-norvaline Dehydrogenase, domain 2"/>
    <property type="match status" value="1"/>
</dbReference>
<dbReference type="InterPro" id="IPR050988">
    <property type="entry name" value="Mannitol_DH/Oxidoreductase"/>
</dbReference>
<dbReference type="EMBL" id="PSZM01000001">
    <property type="protein sequence ID" value="PQL95328.1"/>
    <property type="molecule type" value="Genomic_DNA"/>
</dbReference>
<dbReference type="RefSeq" id="WP_105245303.1">
    <property type="nucleotide sequence ID" value="NZ_PSZM01000001.1"/>
</dbReference>
<keyword evidence="1" id="KW-0560">Oxidoreductase</keyword>
<dbReference type="SUPFAM" id="SSF48179">
    <property type="entry name" value="6-phosphogluconate dehydrogenase C-terminal domain-like"/>
    <property type="match status" value="1"/>
</dbReference>
<dbReference type="Pfam" id="PF08125">
    <property type="entry name" value="Mannitol_dh_C"/>
    <property type="match status" value="1"/>
</dbReference>
<dbReference type="GO" id="GO:0019594">
    <property type="term" value="P:mannitol metabolic process"/>
    <property type="evidence" value="ECO:0007669"/>
    <property type="project" value="InterPro"/>
</dbReference>
<organism evidence="5 6">
    <name type="scientific">Apibacter adventoris</name>
    <dbReference type="NCBI Taxonomy" id="1679466"/>
    <lineage>
        <taxon>Bacteria</taxon>
        <taxon>Pseudomonadati</taxon>
        <taxon>Bacteroidota</taxon>
        <taxon>Flavobacteriia</taxon>
        <taxon>Flavobacteriales</taxon>
        <taxon>Weeksellaceae</taxon>
        <taxon>Apibacter</taxon>
    </lineage>
</organism>
<dbReference type="InterPro" id="IPR008927">
    <property type="entry name" value="6-PGluconate_DH-like_C_sf"/>
</dbReference>
<dbReference type="InterPro" id="IPR013328">
    <property type="entry name" value="6PGD_dom2"/>
</dbReference>
<feature type="domain" description="Mannitol dehydrogenase N-terminal" evidence="3">
    <location>
        <begin position="30"/>
        <end position="281"/>
    </location>
</feature>
<evidence type="ECO:0000259" key="3">
    <source>
        <dbReference type="Pfam" id="PF01232"/>
    </source>
</evidence>
<dbReference type="Proteomes" id="UP000238042">
    <property type="component" value="Unassembled WGS sequence"/>
</dbReference>
<evidence type="ECO:0000313" key="5">
    <source>
        <dbReference type="EMBL" id="PQL95328.1"/>
    </source>
</evidence>
<gene>
    <name evidence="5" type="ORF">C4S77_00585</name>
</gene>
<dbReference type="Gene3D" id="3.40.50.720">
    <property type="entry name" value="NAD(P)-binding Rossmann-like Domain"/>
    <property type="match status" value="1"/>
</dbReference>
<dbReference type="AlphaFoldDB" id="A0A2S8AGA3"/>
<dbReference type="PANTHER" id="PTHR43362">
    <property type="entry name" value="MANNITOL DEHYDROGENASE DSF1-RELATED"/>
    <property type="match status" value="1"/>
</dbReference>
<comment type="caution">
    <text evidence="5">The sequence shown here is derived from an EMBL/GenBank/DDBJ whole genome shotgun (WGS) entry which is preliminary data.</text>
</comment>
<dbReference type="InterPro" id="IPR013118">
    <property type="entry name" value="Mannitol_DH_C"/>
</dbReference>
<feature type="domain" description="Mannitol dehydrogenase C-terminal" evidence="4">
    <location>
        <begin position="289"/>
        <end position="478"/>
    </location>
</feature>
<dbReference type="OrthoDB" id="9768714at2"/>
<evidence type="ECO:0000313" key="6">
    <source>
        <dbReference type="Proteomes" id="UP000238042"/>
    </source>
</evidence>
<dbReference type="PRINTS" id="PR00084">
    <property type="entry name" value="MTLDHDRGNASE"/>
</dbReference>
<evidence type="ECO:0000256" key="2">
    <source>
        <dbReference type="ARBA" id="ARBA00023027"/>
    </source>
</evidence>
<accession>A0A2S8AGA3</accession>